<comment type="caution">
    <text evidence="1">The sequence shown here is derived from an EMBL/GenBank/DDBJ whole genome shotgun (WGS) entry which is preliminary data.</text>
</comment>
<dbReference type="EMBL" id="BGZK01007410">
    <property type="protein sequence ID" value="GBP03826.1"/>
    <property type="molecule type" value="Genomic_DNA"/>
</dbReference>
<sequence>MITVKIGTLLDLNAINIFAALISVNCHNCCAHSDGTDANLPLICLVPRGAARPPPAPAPSRSTVDSEFTPLSEEYLRKNFKFPQRALYLDPFNRPLITFPMTQEKTKHINQYRKSKINQGILDGVIHPSKAIWVPSVFVPYLETGKAQSERGEDDDDQEIIYLLQLPDYETSCPVHNQAVKIPRFILFNNVRTICSYRFTTVLLPGDALRGVHRSAHARHEVNDLILLMSDNSPDHSDIGARKMLANCGKINNARKFIWHSHKKSEKQKPPPEVEGSGYIVGGMLNKPKPWLLSRLTDFDLYSQW</sequence>
<evidence type="ECO:0000313" key="1">
    <source>
        <dbReference type="EMBL" id="GBP03826.1"/>
    </source>
</evidence>
<keyword evidence="2" id="KW-1185">Reference proteome</keyword>
<dbReference type="OrthoDB" id="7431159at2759"/>
<reference evidence="1 2" key="1">
    <citation type="journal article" date="2019" name="Commun. Biol.">
        <title>The bagworm genome reveals a unique fibroin gene that provides high tensile strength.</title>
        <authorList>
            <person name="Kono N."/>
            <person name="Nakamura H."/>
            <person name="Ohtoshi R."/>
            <person name="Tomita M."/>
            <person name="Numata K."/>
            <person name="Arakawa K."/>
        </authorList>
    </citation>
    <scope>NUCLEOTIDE SEQUENCE [LARGE SCALE GENOMIC DNA]</scope>
</reference>
<protein>
    <submittedName>
        <fullName evidence="1">Uncharacterized protein</fullName>
    </submittedName>
</protein>
<proteinExistence type="predicted"/>
<organism evidence="1 2">
    <name type="scientific">Eumeta variegata</name>
    <name type="common">Bagworm moth</name>
    <name type="synonym">Eumeta japonica</name>
    <dbReference type="NCBI Taxonomy" id="151549"/>
    <lineage>
        <taxon>Eukaryota</taxon>
        <taxon>Metazoa</taxon>
        <taxon>Ecdysozoa</taxon>
        <taxon>Arthropoda</taxon>
        <taxon>Hexapoda</taxon>
        <taxon>Insecta</taxon>
        <taxon>Pterygota</taxon>
        <taxon>Neoptera</taxon>
        <taxon>Endopterygota</taxon>
        <taxon>Lepidoptera</taxon>
        <taxon>Glossata</taxon>
        <taxon>Ditrysia</taxon>
        <taxon>Tineoidea</taxon>
        <taxon>Psychidae</taxon>
        <taxon>Oiketicinae</taxon>
        <taxon>Eumeta</taxon>
    </lineage>
</organism>
<dbReference type="AlphaFoldDB" id="A0A4C1SPH8"/>
<accession>A0A4C1SPH8</accession>
<evidence type="ECO:0000313" key="2">
    <source>
        <dbReference type="Proteomes" id="UP000299102"/>
    </source>
</evidence>
<dbReference type="Proteomes" id="UP000299102">
    <property type="component" value="Unassembled WGS sequence"/>
</dbReference>
<name>A0A4C1SPH8_EUMVA</name>
<gene>
    <name evidence="1" type="ORF">EVAR_71882_1</name>
</gene>